<evidence type="ECO:0000313" key="2">
    <source>
        <dbReference type="EMBL" id="OLF13008.1"/>
    </source>
</evidence>
<feature type="transmembrane region" description="Helical" evidence="1">
    <location>
        <begin position="77"/>
        <end position="93"/>
    </location>
</feature>
<sequence length="197" mass="22130">MPANAAVQQDHQRLLGPGGSLNTRYHKLMLYAFTFIVVAHWAEHLAQAWQIYVSGWPRPQAGGVLGLVFPWLVTSEWLHYGFAIFMLVGFVVLRHGFVGGSRTWWNIAMWIQVWHHFEHLLLLLQALTGANLMGKPVPTSIAQLVFPRVELHLFYNAIVFVPMVVGMIKHLWPKPAERALMTCTCAVSQRVPAGAAA</sequence>
<keyword evidence="1" id="KW-0472">Membrane</keyword>
<accession>A0A7Z0WQJ6</accession>
<dbReference type="EMBL" id="MSIF01000002">
    <property type="protein sequence ID" value="OLF13008.1"/>
    <property type="molecule type" value="Genomic_DNA"/>
</dbReference>
<evidence type="ECO:0000256" key="1">
    <source>
        <dbReference type="SAM" id="Phobius"/>
    </source>
</evidence>
<keyword evidence="1" id="KW-0812">Transmembrane</keyword>
<organism evidence="2 3">
    <name type="scientific">Actinophytocola xinjiangensis</name>
    <dbReference type="NCBI Taxonomy" id="485602"/>
    <lineage>
        <taxon>Bacteria</taxon>
        <taxon>Bacillati</taxon>
        <taxon>Actinomycetota</taxon>
        <taxon>Actinomycetes</taxon>
        <taxon>Pseudonocardiales</taxon>
        <taxon>Pseudonocardiaceae</taxon>
    </lineage>
</organism>
<dbReference type="OrthoDB" id="3619281at2"/>
<dbReference type="RefSeq" id="WP_075131917.1">
    <property type="nucleotide sequence ID" value="NZ_MSIF01000002.1"/>
</dbReference>
<evidence type="ECO:0000313" key="3">
    <source>
        <dbReference type="Proteomes" id="UP000185696"/>
    </source>
</evidence>
<keyword evidence="3" id="KW-1185">Reference proteome</keyword>
<name>A0A7Z0WQJ6_9PSEU</name>
<proteinExistence type="predicted"/>
<reference evidence="2 3" key="1">
    <citation type="submission" date="2016-12" db="EMBL/GenBank/DDBJ databases">
        <title>The draft genome sequence of Actinophytocola xinjiangensis.</title>
        <authorList>
            <person name="Wang W."/>
            <person name="Yuan L."/>
        </authorList>
    </citation>
    <scope>NUCLEOTIDE SEQUENCE [LARGE SCALE GENOMIC DNA]</scope>
    <source>
        <strain evidence="2 3">CGMCC 4.4663</strain>
    </source>
</reference>
<dbReference type="Proteomes" id="UP000185696">
    <property type="component" value="Unassembled WGS sequence"/>
</dbReference>
<protein>
    <submittedName>
        <fullName evidence="2">Uncharacterized protein</fullName>
    </submittedName>
</protein>
<gene>
    <name evidence="2" type="ORF">BLA60_07130</name>
</gene>
<dbReference type="AlphaFoldDB" id="A0A7Z0WQJ6"/>
<feature type="transmembrane region" description="Helical" evidence="1">
    <location>
        <begin position="28"/>
        <end position="49"/>
    </location>
</feature>
<comment type="caution">
    <text evidence="2">The sequence shown here is derived from an EMBL/GenBank/DDBJ whole genome shotgun (WGS) entry which is preliminary data.</text>
</comment>
<keyword evidence="1" id="KW-1133">Transmembrane helix</keyword>